<evidence type="ECO:0000256" key="4">
    <source>
        <dbReference type="SAM" id="MobiDB-lite"/>
    </source>
</evidence>
<dbReference type="Gene3D" id="2.130.10.10">
    <property type="entry name" value="YVTN repeat-like/Quinoprotein amine dehydrogenase"/>
    <property type="match status" value="2"/>
</dbReference>
<feature type="compositionally biased region" description="Pro residues" evidence="4">
    <location>
        <begin position="1"/>
        <end position="22"/>
    </location>
</feature>
<dbReference type="InterPro" id="IPR001680">
    <property type="entry name" value="WD40_rpt"/>
</dbReference>
<evidence type="ECO:0000256" key="1">
    <source>
        <dbReference type="ARBA" id="ARBA00022574"/>
    </source>
</evidence>
<dbReference type="InterPro" id="IPR020472">
    <property type="entry name" value="WD40_PAC1"/>
</dbReference>
<dbReference type="SUPFAM" id="SSF50978">
    <property type="entry name" value="WD40 repeat-like"/>
    <property type="match status" value="1"/>
</dbReference>
<dbReference type="HOGENOM" id="CLU_1532045_0_0_1"/>
<sequence>VPRQLLPPPASSEPFTPEPADPLPSQRPRRLWSVLRRGLRLVLEKMRRAERRVSHLTQGLELVRRLEVASGLRAAAQDAAGGRLVLLDAGGRRLLVHGEDGWARGSAPTPVQLSGLAALPLPPRGPCHFVGWGQEGLALLGPDLHLLALSTLPVARALRCGVPVPGSGLLVAGGPAGLTIWEFRTGGRRLALRRHLEPTPSSSSASGRLPGPMTRLALKLPAPPGSLPLCFATCGAALATFDLEKGLRLDVRRELHKTDISDVAYCQAACAVVTASRDNTVKVWEAQWQLRNVFVGHVGPVTALAVLPSTPRVLSASRDGTLRTWDLDTGEQVGEVALQAGAEGARPEVTGLLPPARPGAPVVALGPAWAELWRLRELYVPLAALPAPVLALQAAPPLCTALRAALPQRLLCLCRDWSVRLLAAPSGRPLAALQLDGPAAAAYCLVRETLLVLTGGGGLLRVNAAVSPMQVVQRVPPPPAPAPRPCCLHLYHHLPDPVAAQTSWTNVRLRGRELRRRSHKPLNYQDKNRFLPVLGYEDGSLSVLDWLSARPLFHTAAHGPGPVSILVSCTQTLLSTGADLTVKMWRVYPYAEESLSLLRSFTCRHPAVGLCLLGTQLTVAFESPGSATYGLVQYGLRDGVRRDHRPQDDPTDHITGLCCCPPLRLYACSSLDRTIRIWSAQNQLLRILYLDTAAQALTFCNDKGDLVLALGSRLCLLPHTVYLPTAYLIKVPVARAGRGQRGEREIPDPTSSFPTGDPASLRACAHLAARNQDLQLLALGRVSPATSQAPLTRQLQEEAFHRYLALLYGSALRIPVRGGREEGFSPRDLCPPLSKCMKSFSSSAAWPLRTPTPGQGGIQGPGFRLCLDHTGLLGTPSRPFPSCPSLWLPKATDLTDQSGGSRGPGPHSGLRVGPEPSLHSESPPTVGRRRAGPGRTLLGTDLDSLSGLAKLLLRVLPGVTWAEAGDVLQALLFLLPHLSPDQRQQLQNQLFRLLNQETPSLQEENEKRFVLLALRVLMELGDGSKEVVLQLMAYFLCSSITQRAILWALLGELGLRDPHGFLPLEMERWVQAEAKASKARLRAICEHHLNGMIQELKVPAPAPSSSLDPSLSLGGTQLPPTLRPPPQQDFLNGIR</sequence>
<dbReference type="InterPro" id="IPR036322">
    <property type="entry name" value="WD40_repeat_dom_sf"/>
</dbReference>
<evidence type="ECO:0000256" key="2">
    <source>
        <dbReference type="ARBA" id="ARBA00022737"/>
    </source>
</evidence>
<feature type="repeat" description="WD" evidence="3">
    <location>
        <begin position="294"/>
        <end position="335"/>
    </location>
</feature>
<feature type="compositionally biased region" description="Low complexity" evidence="4">
    <location>
        <begin position="1103"/>
        <end position="1120"/>
    </location>
</feature>
<reference evidence="5" key="2">
    <citation type="submission" date="2025-08" db="UniProtKB">
        <authorList>
            <consortium name="Ensembl"/>
        </authorList>
    </citation>
    <scope>IDENTIFICATION</scope>
    <source>
        <strain evidence="5">Glennie</strain>
    </source>
</reference>
<feature type="region of interest" description="Disordered" evidence="4">
    <location>
        <begin position="1100"/>
        <end position="1135"/>
    </location>
</feature>
<dbReference type="AlphaFoldDB" id="K7E8B0"/>
<reference evidence="5" key="3">
    <citation type="submission" date="2025-09" db="UniProtKB">
        <authorList>
            <consortium name="Ensembl"/>
        </authorList>
    </citation>
    <scope>IDENTIFICATION</scope>
    <source>
        <strain evidence="5">Glennie</strain>
    </source>
</reference>
<dbReference type="PROSITE" id="PS50294">
    <property type="entry name" value="WD_REPEATS_REGION"/>
    <property type="match status" value="2"/>
</dbReference>
<evidence type="ECO:0000256" key="3">
    <source>
        <dbReference type="PROSITE-ProRule" id="PRU00221"/>
    </source>
</evidence>
<keyword evidence="2" id="KW-0677">Repeat</keyword>
<dbReference type="PRINTS" id="PR00320">
    <property type="entry name" value="GPROTEINBRPT"/>
</dbReference>
<accession>K7E8B0</accession>
<keyword evidence="1 3" id="KW-0853">WD repeat</keyword>
<dbReference type="Pfam" id="PF00400">
    <property type="entry name" value="WD40"/>
    <property type="match status" value="3"/>
</dbReference>
<dbReference type="PANTHER" id="PTHR45532">
    <property type="entry name" value="WD REPEAT-CONTAINING PROTEIN 97"/>
    <property type="match status" value="1"/>
</dbReference>
<dbReference type="InterPro" id="IPR015943">
    <property type="entry name" value="WD40/YVTN_repeat-like_dom_sf"/>
</dbReference>
<dbReference type="InParanoid" id="K7E8B0"/>
<dbReference type="InterPro" id="IPR019775">
    <property type="entry name" value="WD40_repeat_CS"/>
</dbReference>
<feature type="repeat" description="WD" evidence="3">
    <location>
        <begin position="253"/>
        <end position="285"/>
    </location>
</feature>
<dbReference type="PROSITE" id="PS50082">
    <property type="entry name" value="WD_REPEATS_2"/>
    <property type="match status" value="2"/>
</dbReference>
<dbReference type="PANTHER" id="PTHR45532:SF1">
    <property type="entry name" value="WD REPEAT-CONTAINING PROTEIN 97"/>
    <property type="match status" value="1"/>
</dbReference>
<dbReference type="InterPro" id="IPR011044">
    <property type="entry name" value="Quino_amine_DH_bsu"/>
</dbReference>
<dbReference type="Bgee" id="ENSOANG00000029883">
    <property type="expression patterns" value="Expressed in testis"/>
</dbReference>
<evidence type="ECO:0000313" key="6">
    <source>
        <dbReference type="Proteomes" id="UP000002279"/>
    </source>
</evidence>
<feature type="region of interest" description="Disordered" evidence="4">
    <location>
        <begin position="891"/>
        <end position="935"/>
    </location>
</feature>
<dbReference type="SMART" id="SM00320">
    <property type="entry name" value="WD40"/>
    <property type="match status" value="4"/>
</dbReference>
<dbReference type="SUPFAM" id="SSF50969">
    <property type="entry name" value="YVTN repeat-like/Quinoprotein amine dehydrogenase"/>
    <property type="match status" value="1"/>
</dbReference>
<reference evidence="5 6" key="1">
    <citation type="journal article" date="2008" name="Nature">
        <title>Genome analysis of the platypus reveals unique signatures of evolution.</title>
        <authorList>
            <person name="Warren W.C."/>
            <person name="Hillier L.W."/>
            <person name="Marshall Graves J.A."/>
            <person name="Birney E."/>
            <person name="Ponting C.P."/>
            <person name="Grutzner F."/>
            <person name="Belov K."/>
            <person name="Miller W."/>
            <person name="Clarke L."/>
            <person name="Chinwalla A.T."/>
            <person name="Yang S.P."/>
            <person name="Heger A."/>
            <person name="Locke D.P."/>
            <person name="Miethke P."/>
            <person name="Waters P.D."/>
            <person name="Veyrunes F."/>
            <person name="Fulton L."/>
            <person name="Fulton B."/>
            <person name="Graves T."/>
            <person name="Wallis J."/>
            <person name="Puente X.S."/>
            <person name="Lopez-Otin C."/>
            <person name="Ordonez G.R."/>
            <person name="Eichler E.E."/>
            <person name="Chen L."/>
            <person name="Cheng Z."/>
            <person name="Deakin J.E."/>
            <person name="Alsop A."/>
            <person name="Thompson K."/>
            <person name="Kirby P."/>
            <person name="Papenfuss A.T."/>
            <person name="Wakefield M.J."/>
            <person name="Olender T."/>
            <person name="Lancet D."/>
            <person name="Huttley G.A."/>
            <person name="Smit A.F."/>
            <person name="Pask A."/>
            <person name="Temple-Smith P."/>
            <person name="Batzer M.A."/>
            <person name="Walker J.A."/>
            <person name="Konkel M.K."/>
            <person name="Harris R.S."/>
            <person name="Whittington C.M."/>
            <person name="Wong E.S."/>
            <person name="Gemmell N.J."/>
            <person name="Buschiazzo E."/>
            <person name="Vargas Jentzsch I.M."/>
            <person name="Merkel A."/>
            <person name="Schmitz J."/>
            <person name="Zemann A."/>
            <person name="Churakov G."/>
            <person name="Kriegs J.O."/>
            <person name="Brosius J."/>
            <person name="Murchison E.P."/>
            <person name="Sachidanandam R."/>
            <person name="Smith C."/>
            <person name="Hannon G.J."/>
            <person name="Tsend-Ayush E."/>
            <person name="McMillan D."/>
            <person name="Attenborough R."/>
            <person name="Rens W."/>
            <person name="Ferguson-Smith M."/>
            <person name="Lefevre C.M."/>
            <person name="Sharp J.A."/>
            <person name="Nicholas K.R."/>
            <person name="Ray D.A."/>
            <person name="Kube M."/>
            <person name="Reinhardt R."/>
            <person name="Pringle T.H."/>
            <person name="Taylor J."/>
            <person name="Jones R.C."/>
            <person name="Nixon B."/>
            <person name="Dacheux J.L."/>
            <person name="Niwa H."/>
            <person name="Sekita Y."/>
            <person name="Huang X."/>
            <person name="Stark A."/>
            <person name="Kheradpour P."/>
            <person name="Kellis M."/>
            <person name="Flicek P."/>
            <person name="Chen Y."/>
            <person name="Webber C."/>
            <person name="Hardison R."/>
            <person name="Nelson J."/>
            <person name="Hallsworth-Pepin K."/>
            <person name="Delehaunty K."/>
            <person name="Markovic C."/>
            <person name="Minx P."/>
            <person name="Feng Y."/>
            <person name="Kremitzki C."/>
            <person name="Mitreva M."/>
            <person name="Glasscock J."/>
            <person name="Wylie T."/>
            <person name="Wohldmann P."/>
            <person name="Thiru P."/>
            <person name="Nhan M.N."/>
            <person name="Pohl C.S."/>
            <person name="Smith S.M."/>
            <person name="Hou S."/>
            <person name="Nefedov M."/>
            <person name="de Jong P.J."/>
            <person name="Renfree M.B."/>
            <person name="Mardis E.R."/>
            <person name="Wilson R.K."/>
        </authorList>
    </citation>
    <scope>NUCLEOTIDE SEQUENCE [LARGE SCALE GENOMIC DNA]</scope>
    <source>
        <strain evidence="5 6">Glennie</strain>
    </source>
</reference>
<organism evidence="5 6">
    <name type="scientific">Ornithorhynchus anatinus</name>
    <name type="common">Duckbill platypus</name>
    <dbReference type="NCBI Taxonomy" id="9258"/>
    <lineage>
        <taxon>Eukaryota</taxon>
        <taxon>Metazoa</taxon>
        <taxon>Chordata</taxon>
        <taxon>Craniata</taxon>
        <taxon>Vertebrata</taxon>
        <taxon>Euteleostomi</taxon>
        <taxon>Mammalia</taxon>
        <taxon>Monotremata</taxon>
        <taxon>Ornithorhynchidae</taxon>
        <taxon>Ornithorhynchus</taxon>
    </lineage>
</organism>
<dbReference type="STRING" id="9258.ENSOANP00000029767"/>
<feature type="region of interest" description="Disordered" evidence="4">
    <location>
        <begin position="1"/>
        <end position="26"/>
    </location>
</feature>
<dbReference type="eggNOG" id="ENOG502QSKH">
    <property type="taxonomic scope" value="Eukaryota"/>
</dbReference>
<keyword evidence="6" id="KW-1185">Reference proteome</keyword>
<dbReference type="Ensembl" id="ENSOANT00000039011.2">
    <property type="protein sequence ID" value="ENSOANP00000029767.2"/>
    <property type="gene ID" value="ENSOANG00000029883.2"/>
</dbReference>
<name>K7E8B0_ORNAN</name>
<dbReference type="GeneTree" id="ENSGT00940000163397"/>
<dbReference type="Proteomes" id="UP000002279">
    <property type="component" value="Chromosome 4"/>
</dbReference>
<protein>
    <submittedName>
        <fullName evidence="5">Uncharacterized protein</fullName>
    </submittedName>
</protein>
<dbReference type="PROSITE" id="PS00678">
    <property type="entry name" value="WD_REPEATS_1"/>
    <property type="match status" value="1"/>
</dbReference>
<evidence type="ECO:0000313" key="5">
    <source>
        <dbReference type="Ensembl" id="ENSOANP00000029767.2"/>
    </source>
</evidence>
<proteinExistence type="predicted"/>